<dbReference type="STRING" id="1161919.EPIR_3139"/>
<name>V5ZBX1_9GAMM</name>
<reference evidence="1 2" key="1">
    <citation type="journal article" date="2013" name="Syst. Appl. Microbiol.">
        <title>Phylogenetic position and virulence apparatus of the pear flower necrosis pathogen Erwinia piriflorinigrans CFBP 5888T as assessed by comparative genomics.</title>
        <authorList>
            <person name="Smits T.H."/>
            <person name="Rezzonico F."/>
            <person name="Lopez M.M."/>
            <person name="Blom J."/>
            <person name="Goesmann A."/>
            <person name="Frey J.E."/>
            <person name="Duffy B."/>
        </authorList>
    </citation>
    <scope>NUCLEOTIDE SEQUENCE [LARGE SCALE GENOMIC DNA]</scope>
    <source>
        <strain evidence="2">CFBP5888</strain>
    </source>
</reference>
<dbReference type="AlphaFoldDB" id="V5ZBX1"/>
<proteinExistence type="predicted"/>
<dbReference type="NCBIfam" id="NF038368">
    <property type="entry name" value="P2_Rz1"/>
    <property type="match status" value="1"/>
</dbReference>
<evidence type="ECO:0000313" key="1">
    <source>
        <dbReference type="EMBL" id="CCG88502.1"/>
    </source>
</evidence>
<gene>
    <name evidence="1" type="ORF">EPIR_3139</name>
</gene>
<organism evidence="1 2">
    <name type="scientific">Erwinia piriflorinigrans CFBP 5888</name>
    <dbReference type="NCBI Taxonomy" id="1161919"/>
    <lineage>
        <taxon>Bacteria</taxon>
        <taxon>Pseudomonadati</taxon>
        <taxon>Pseudomonadota</taxon>
        <taxon>Gammaproteobacteria</taxon>
        <taxon>Enterobacterales</taxon>
        <taxon>Erwiniaceae</taxon>
        <taxon>Erwinia</taxon>
    </lineage>
</organism>
<evidence type="ECO:0000313" key="2">
    <source>
        <dbReference type="Proteomes" id="UP000018217"/>
    </source>
</evidence>
<dbReference type="InterPro" id="IPR047737">
    <property type="entry name" value="LysC"/>
</dbReference>
<accession>V5ZBX1</accession>
<sequence length="38" mass="4322">MLNETEAAWAACADKVDTLINCQERQREQATIITQRAE</sequence>
<keyword evidence="2" id="KW-1185">Reference proteome</keyword>
<dbReference type="EMBL" id="CAHS01000021">
    <property type="protein sequence ID" value="CCG88502.1"/>
    <property type="molecule type" value="Genomic_DNA"/>
</dbReference>
<protein>
    <submittedName>
        <fullName evidence="1">Uncharacterized protein</fullName>
    </submittedName>
</protein>
<dbReference type="Proteomes" id="UP000018217">
    <property type="component" value="Unassembled WGS sequence"/>
</dbReference>
<comment type="caution">
    <text evidence="1">The sequence shown here is derived from an EMBL/GenBank/DDBJ whole genome shotgun (WGS) entry which is preliminary data.</text>
</comment>